<evidence type="ECO:0000313" key="2">
    <source>
        <dbReference type="Proteomes" id="UP000270094"/>
    </source>
</evidence>
<evidence type="ECO:0000313" key="1">
    <source>
        <dbReference type="EMBL" id="VDM74708.1"/>
    </source>
</evidence>
<dbReference type="EMBL" id="UYYB01094594">
    <property type="protein sequence ID" value="VDM74708.1"/>
    <property type="molecule type" value="Genomic_DNA"/>
</dbReference>
<proteinExistence type="predicted"/>
<organism evidence="1 2">
    <name type="scientific">Strongylus vulgaris</name>
    <name type="common">Blood worm</name>
    <dbReference type="NCBI Taxonomy" id="40348"/>
    <lineage>
        <taxon>Eukaryota</taxon>
        <taxon>Metazoa</taxon>
        <taxon>Ecdysozoa</taxon>
        <taxon>Nematoda</taxon>
        <taxon>Chromadorea</taxon>
        <taxon>Rhabditida</taxon>
        <taxon>Rhabditina</taxon>
        <taxon>Rhabditomorpha</taxon>
        <taxon>Strongyloidea</taxon>
        <taxon>Strongylidae</taxon>
        <taxon>Strongylus</taxon>
    </lineage>
</organism>
<dbReference type="AlphaFoldDB" id="A0A3P7L673"/>
<reference evidence="1 2" key="1">
    <citation type="submission" date="2018-11" db="EMBL/GenBank/DDBJ databases">
        <authorList>
            <consortium name="Pathogen Informatics"/>
        </authorList>
    </citation>
    <scope>NUCLEOTIDE SEQUENCE [LARGE SCALE GENOMIC DNA]</scope>
</reference>
<dbReference type="Proteomes" id="UP000270094">
    <property type="component" value="Unassembled WGS sequence"/>
</dbReference>
<accession>A0A3P7L673</accession>
<protein>
    <submittedName>
        <fullName evidence="1">Uncharacterized protein</fullName>
    </submittedName>
</protein>
<name>A0A3P7L673_STRVU</name>
<gene>
    <name evidence="1" type="ORF">SVUK_LOCUS9706</name>
</gene>
<keyword evidence="2" id="KW-1185">Reference proteome</keyword>
<sequence>MIGSADGCTTNPRKPTFRDETFSPRMVIVDAPYGFAKDVKIGVGGDCPGVVGAKQGQSQRRVVGVSFGPNRRVLCNLTLVL</sequence>